<dbReference type="Gene3D" id="3.90.1340.10">
    <property type="entry name" value="Phage tail collar domain"/>
    <property type="match status" value="1"/>
</dbReference>
<protein>
    <recommendedName>
        <fullName evidence="1">Phage tail collar domain-containing protein</fullName>
    </recommendedName>
</protein>
<dbReference type="InterPro" id="IPR037053">
    <property type="entry name" value="Phage_tail_collar_dom_sf"/>
</dbReference>
<evidence type="ECO:0000313" key="2">
    <source>
        <dbReference type="EMBL" id="AJP72822.1"/>
    </source>
</evidence>
<feature type="domain" description="Phage tail collar" evidence="1">
    <location>
        <begin position="6"/>
        <end position="61"/>
    </location>
</feature>
<gene>
    <name evidence="2" type="ORF">TS85_15110</name>
</gene>
<reference evidence="2 3" key="2">
    <citation type="submission" date="2015-02" db="EMBL/GenBank/DDBJ databases">
        <title>The complete genome of Sphingomonas hengshuiensis sp. WHSC-8 isolated from soil of Hengshui Lake.</title>
        <authorList>
            <person name="Wei S."/>
            <person name="Guo J."/>
            <person name="Su C."/>
            <person name="Wu R."/>
            <person name="Zhang Z."/>
            <person name="Liang K."/>
            <person name="Li H."/>
            <person name="Wang T."/>
            <person name="Liu H."/>
            <person name="Zhang C."/>
            <person name="Li Z."/>
            <person name="Wang Q."/>
            <person name="Meng J."/>
        </authorList>
    </citation>
    <scope>NUCLEOTIDE SEQUENCE [LARGE SCALE GENOMIC DNA]</scope>
    <source>
        <strain evidence="2 3">WHSC-8</strain>
    </source>
</reference>
<evidence type="ECO:0000259" key="1">
    <source>
        <dbReference type="Pfam" id="PF07484"/>
    </source>
</evidence>
<dbReference type="AlphaFoldDB" id="A0A7U4LFS6"/>
<dbReference type="SUPFAM" id="SSF88874">
    <property type="entry name" value="Receptor-binding domain of short tail fibre protein gp12"/>
    <property type="match status" value="1"/>
</dbReference>
<keyword evidence="3" id="KW-1185">Reference proteome</keyword>
<proteinExistence type="predicted"/>
<dbReference type="RefSeq" id="WP_044333299.1">
    <property type="nucleotide sequence ID" value="NZ_CP010836.1"/>
</dbReference>
<evidence type="ECO:0000313" key="3">
    <source>
        <dbReference type="Proteomes" id="UP000032300"/>
    </source>
</evidence>
<dbReference type="Proteomes" id="UP000032300">
    <property type="component" value="Chromosome"/>
</dbReference>
<accession>A0A7U4LFS6</accession>
<dbReference type="Pfam" id="PF07484">
    <property type="entry name" value="Collar"/>
    <property type="match status" value="1"/>
</dbReference>
<dbReference type="OrthoDB" id="9810174at2"/>
<name>A0A7U4LFS6_9SPHN</name>
<sequence length="186" mass="19516">MDAFIGEIRLFPYTFCPLGWAPCQGQLFAIQDYQALAAVIGNKFGGDGKSNFKLPLLSGRTAVGWGDNQTDIFDPAYATHGGSATVALSTATIPPHSHTLNAVLIPQAQRAATPAGNLLTGISYRPPTGTAPTSNPYSPAVGGETTLNINTLSPVAGASTPHENRQPALALQWCICTTEGYFPVRS</sequence>
<dbReference type="KEGG" id="sphi:TS85_15110"/>
<dbReference type="EMBL" id="CP010836">
    <property type="protein sequence ID" value="AJP72822.1"/>
    <property type="molecule type" value="Genomic_DNA"/>
</dbReference>
<dbReference type="InterPro" id="IPR011083">
    <property type="entry name" value="Phage_tail_collar_dom"/>
</dbReference>
<reference evidence="2 3" key="1">
    <citation type="journal article" date="2015" name="Int. J. Syst. Evol. Microbiol.">
        <title>Sphingomonas hengshuiensis sp. nov., isolated from lake wetland.</title>
        <authorList>
            <person name="Wei S."/>
            <person name="Wang T."/>
            <person name="Liu H."/>
            <person name="Zhang C."/>
            <person name="Guo J."/>
            <person name="Wang Q."/>
            <person name="Liang K."/>
            <person name="Zhang Z."/>
        </authorList>
    </citation>
    <scope>NUCLEOTIDE SEQUENCE [LARGE SCALE GENOMIC DNA]</scope>
    <source>
        <strain evidence="2 3">WHSC-8</strain>
    </source>
</reference>
<organism evidence="2 3">
    <name type="scientific">Sphingomonas hengshuiensis</name>
    <dbReference type="NCBI Taxonomy" id="1609977"/>
    <lineage>
        <taxon>Bacteria</taxon>
        <taxon>Pseudomonadati</taxon>
        <taxon>Pseudomonadota</taxon>
        <taxon>Alphaproteobacteria</taxon>
        <taxon>Sphingomonadales</taxon>
        <taxon>Sphingomonadaceae</taxon>
        <taxon>Sphingomonas</taxon>
    </lineage>
</organism>